<accession>A0A2D2D5N2</accession>
<dbReference type="Proteomes" id="UP000230709">
    <property type="component" value="Chromosome"/>
</dbReference>
<reference evidence="3" key="1">
    <citation type="submission" date="2017-10" db="EMBL/GenBank/DDBJ databases">
        <title>Completed PacBio SMRT sequence of Methylosinus trichosporium OB3b reveals presence of a third large plasmid.</title>
        <authorList>
            <person name="Charles T.C."/>
            <person name="Lynch M.D.J."/>
            <person name="Heil J.R."/>
            <person name="Cheng J."/>
        </authorList>
    </citation>
    <scope>NUCLEOTIDE SEQUENCE [LARGE SCALE GENOMIC DNA]</scope>
    <source>
        <strain evidence="3">OB3b</strain>
    </source>
</reference>
<dbReference type="PANTHER" id="PTHR34387">
    <property type="entry name" value="SLR1258 PROTEIN"/>
    <property type="match status" value="1"/>
</dbReference>
<dbReference type="Gene3D" id="3.30.110.170">
    <property type="entry name" value="Protein of unknown function (DUF541), domain 1"/>
    <property type="match status" value="1"/>
</dbReference>
<evidence type="ECO:0000256" key="1">
    <source>
        <dbReference type="SAM" id="SignalP"/>
    </source>
</evidence>
<protein>
    <submittedName>
        <fullName evidence="2">DUF541 domain-containing protein</fullName>
    </submittedName>
</protein>
<dbReference type="AlphaFoldDB" id="A0A2D2D5N2"/>
<dbReference type="InterPro" id="IPR007497">
    <property type="entry name" value="SIMPL/DUF541"/>
</dbReference>
<sequence>MRTVPLLAGLMLAAPALAQSGKPLRDYPVVEVAGTAVEHVEPDRADVTLGVFAEKPTAAEATAALARQSTGLMQQIDATGIARKDMRTTSVDVTPIYAEAREPKTQIVKQTLTGFRASTRLVVATGDIEHVGELVAKLLATHANQLEGVEFRISDRAEREDALLGKAVANAQKRARLLAEGAAMKLGELVEIDAGQSAPMAYASAKSARGMAAEAAASVAIRPGEERLEAHVRTLWRLLPK</sequence>
<dbReference type="KEGG" id="mtw:CQW49_00275"/>
<dbReference type="InterPro" id="IPR052022">
    <property type="entry name" value="26kDa_periplasmic_antigen"/>
</dbReference>
<name>A0A2D2D5N2_METT3</name>
<evidence type="ECO:0000313" key="3">
    <source>
        <dbReference type="Proteomes" id="UP000230709"/>
    </source>
</evidence>
<dbReference type="Gene3D" id="3.30.70.2970">
    <property type="entry name" value="Protein of unknown function (DUF541), domain 2"/>
    <property type="match status" value="1"/>
</dbReference>
<dbReference type="EMBL" id="CP023737">
    <property type="protein sequence ID" value="ATQ70139.1"/>
    <property type="molecule type" value="Genomic_DNA"/>
</dbReference>
<dbReference type="GO" id="GO:0006974">
    <property type="term" value="P:DNA damage response"/>
    <property type="evidence" value="ECO:0007669"/>
    <property type="project" value="TreeGrafter"/>
</dbReference>
<keyword evidence="1" id="KW-0732">Signal</keyword>
<feature type="chain" id="PRO_5013554765" evidence="1">
    <location>
        <begin position="19"/>
        <end position="241"/>
    </location>
</feature>
<gene>
    <name evidence="2" type="ORF">CQW49_00275</name>
</gene>
<dbReference type="Pfam" id="PF04402">
    <property type="entry name" value="SIMPL"/>
    <property type="match status" value="1"/>
</dbReference>
<dbReference type="STRING" id="595536.GCA_000178815_00888"/>
<feature type="signal peptide" evidence="1">
    <location>
        <begin position="1"/>
        <end position="18"/>
    </location>
</feature>
<organism evidence="2 3">
    <name type="scientific">Methylosinus trichosporium (strain ATCC 35070 / NCIMB 11131 / UNIQEM 75 / OB3b)</name>
    <dbReference type="NCBI Taxonomy" id="595536"/>
    <lineage>
        <taxon>Bacteria</taxon>
        <taxon>Pseudomonadati</taxon>
        <taxon>Pseudomonadota</taxon>
        <taxon>Alphaproteobacteria</taxon>
        <taxon>Hyphomicrobiales</taxon>
        <taxon>Methylocystaceae</taxon>
        <taxon>Methylosinus</taxon>
    </lineage>
</organism>
<proteinExistence type="predicted"/>
<evidence type="ECO:0000313" key="2">
    <source>
        <dbReference type="EMBL" id="ATQ70139.1"/>
    </source>
</evidence>
<dbReference type="RefSeq" id="WP_003611255.1">
    <property type="nucleotide sequence ID" value="NZ_ADVE02000001.1"/>
</dbReference>
<keyword evidence="3" id="KW-1185">Reference proteome</keyword>
<dbReference type="PANTHER" id="PTHR34387:SF2">
    <property type="entry name" value="SLR1258 PROTEIN"/>
    <property type="match status" value="1"/>
</dbReference>